<gene>
    <name evidence="1" type="ORF">K466DRAFT_281899</name>
</gene>
<evidence type="ECO:0000313" key="1">
    <source>
        <dbReference type="EMBL" id="TFK82914.1"/>
    </source>
</evidence>
<evidence type="ECO:0000313" key="2">
    <source>
        <dbReference type="Proteomes" id="UP000308197"/>
    </source>
</evidence>
<keyword evidence="2" id="KW-1185">Reference proteome</keyword>
<name>A0A5C3NZZ3_9APHY</name>
<accession>A0A5C3NZZ3</accession>
<dbReference type="AlphaFoldDB" id="A0A5C3NZZ3"/>
<reference evidence="1 2" key="1">
    <citation type="journal article" date="2019" name="Nat. Ecol. Evol.">
        <title>Megaphylogeny resolves global patterns of mushroom evolution.</title>
        <authorList>
            <person name="Varga T."/>
            <person name="Krizsan K."/>
            <person name="Foldi C."/>
            <person name="Dima B."/>
            <person name="Sanchez-Garcia M."/>
            <person name="Sanchez-Ramirez S."/>
            <person name="Szollosi G.J."/>
            <person name="Szarkandi J.G."/>
            <person name="Papp V."/>
            <person name="Albert L."/>
            <person name="Andreopoulos W."/>
            <person name="Angelini C."/>
            <person name="Antonin V."/>
            <person name="Barry K.W."/>
            <person name="Bougher N.L."/>
            <person name="Buchanan P."/>
            <person name="Buyck B."/>
            <person name="Bense V."/>
            <person name="Catcheside P."/>
            <person name="Chovatia M."/>
            <person name="Cooper J."/>
            <person name="Damon W."/>
            <person name="Desjardin D."/>
            <person name="Finy P."/>
            <person name="Geml J."/>
            <person name="Haridas S."/>
            <person name="Hughes K."/>
            <person name="Justo A."/>
            <person name="Karasinski D."/>
            <person name="Kautmanova I."/>
            <person name="Kiss B."/>
            <person name="Kocsube S."/>
            <person name="Kotiranta H."/>
            <person name="LaButti K.M."/>
            <person name="Lechner B.E."/>
            <person name="Liimatainen K."/>
            <person name="Lipzen A."/>
            <person name="Lukacs Z."/>
            <person name="Mihaltcheva S."/>
            <person name="Morgado L.N."/>
            <person name="Niskanen T."/>
            <person name="Noordeloos M.E."/>
            <person name="Ohm R.A."/>
            <person name="Ortiz-Santana B."/>
            <person name="Ovrebo C."/>
            <person name="Racz N."/>
            <person name="Riley R."/>
            <person name="Savchenko A."/>
            <person name="Shiryaev A."/>
            <person name="Soop K."/>
            <person name="Spirin V."/>
            <person name="Szebenyi C."/>
            <person name="Tomsovsky M."/>
            <person name="Tulloss R.E."/>
            <person name="Uehling J."/>
            <person name="Grigoriev I.V."/>
            <person name="Vagvolgyi C."/>
            <person name="Papp T."/>
            <person name="Martin F.M."/>
            <person name="Miettinen O."/>
            <person name="Hibbett D.S."/>
            <person name="Nagy L.G."/>
        </authorList>
    </citation>
    <scope>NUCLEOTIDE SEQUENCE [LARGE SCALE GENOMIC DNA]</scope>
    <source>
        <strain evidence="1 2">HHB13444</strain>
    </source>
</reference>
<proteinExistence type="predicted"/>
<organism evidence="1 2">
    <name type="scientific">Polyporus arcularius HHB13444</name>
    <dbReference type="NCBI Taxonomy" id="1314778"/>
    <lineage>
        <taxon>Eukaryota</taxon>
        <taxon>Fungi</taxon>
        <taxon>Dikarya</taxon>
        <taxon>Basidiomycota</taxon>
        <taxon>Agaricomycotina</taxon>
        <taxon>Agaricomycetes</taxon>
        <taxon>Polyporales</taxon>
        <taxon>Polyporaceae</taxon>
        <taxon>Polyporus</taxon>
    </lineage>
</organism>
<sequence length="156" mass="17078">MAVVRISRITGNTKPLSSVFLVCMKLRNQLLDKIGQQDGLSSDDVMCVMEGKVALSRRCNAHDLLRDWTRNSPYTCLDDCRQRLRKLLLAPFFVDFADASAREALGSQAQEREALQILSNEIPPGSCMALPADMGLLAGRVRLGSSGSTTPHPSSE</sequence>
<dbReference type="EMBL" id="ML211438">
    <property type="protein sequence ID" value="TFK82914.1"/>
    <property type="molecule type" value="Genomic_DNA"/>
</dbReference>
<protein>
    <submittedName>
        <fullName evidence="1">Uncharacterized protein</fullName>
    </submittedName>
</protein>
<dbReference type="InParanoid" id="A0A5C3NZZ3"/>
<dbReference type="Proteomes" id="UP000308197">
    <property type="component" value="Unassembled WGS sequence"/>
</dbReference>